<dbReference type="Pfam" id="PF00881">
    <property type="entry name" value="Nitroreductase"/>
    <property type="match status" value="1"/>
</dbReference>
<dbReference type="Gene3D" id="3.40.109.10">
    <property type="entry name" value="NADH Oxidase"/>
    <property type="match status" value="1"/>
</dbReference>
<dbReference type="GO" id="GO:0016491">
    <property type="term" value="F:oxidoreductase activity"/>
    <property type="evidence" value="ECO:0007669"/>
    <property type="project" value="InterPro"/>
</dbReference>
<dbReference type="SUPFAM" id="SSF55469">
    <property type="entry name" value="FMN-dependent nitroreductase-like"/>
    <property type="match status" value="1"/>
</dbReference>
<dbReference type="PANTHER" id="PTHR43745">
    <property type="entry name" value="NITROREDUCTASE MJ1384-RELATED"/>
    <property type="match status" value="1"/>
</dbReference>
<dbReference type="InterPro" id="IPR052544">
    <property type="entry name" value="Bacteriocin_Proc_Enz"/>
</dbReference>
<dbReference type="EMBL" id="NOZP01000130">
    <property type="protein sequence ID" value="OYD15005.1"/>
    <property type="molecule type" value="Genomic_DNA"/>
</dbReference>
<dbReference type="InterPro" id="IPR029479">
    <property type="entry name" value="Nitroreductase"/>
</dbReference>
<dbReference type="AlphaFoldDB" id="A0A235BTX4"/>
<evidence type="ECO:0000259" key="1">
    <source>
        <dbReference type="Pfam" id="PF00881"/>
    </source>
</evidence>
<gene>
    <name evidence="2" type="ORF">CH330_06925</name>
</gene>
<dbReference type="CDD" id="cd02142">
    <property type="entry name" value="McbC_SagB-like_oxidoreductase"/>
    <property type="match status" value="1"/>
</dbReference>
<dbReference type="Proteomes" id="UP000215559">
    <property type="component" value="Unassembled WGS sequence"/>
</dbReference>
<dbReference type="NCBIfam" id="TIGR03605">
    <property type="entry name" value="antibiot_sagB"/>
    <property type="match status" value="1"/>
</dbReference>
<evidence type="ECO:0000313" key="3">
    <source>
        <dbReference type="Proteomes" id="UP000215559"/>
    </source>
</evidence>
<comment type="caution">
    <text evidence="2">The sequence shown here is derived from an EMBL/GenBank/DDBJ whole genome shotgun (WGS) entry which is preliminary data.</text>
</comment>
<proteinExistence type="predicted"/>
<protein>
    <recommendedName>
        <fullName evidence="1">Nitroreductase domain-containing protein</fullName>
    </recommendedName>
</protein>
<dbReference type="InterPro" id="IPR000415">
    <property type="entry name" value="Nitroreductase-like"/>
</dbReference>
<dbReference type="PANTHER" id="PTHR43745:SF2">
    <property type="entry name" value="NITROREDUCTASE MJ1384-RELATED"/>
    <property type="match status" value="1"/>
</dbReference>
<dbReference type="InterPro" id="IPR020051">
    <property type="entry name" value="SagB-type_dehydrogenase"/>
</dbReference>
<name>A0A235BTX4_UNCW3</name>
<evidence type="ECO:0000313" key="2">
    <source>
        <dbReference type="EMBL" id="OYD15005.1"/>
    </source>
</evidence>
<sequence>MVLALCVVLGVIPLPCPDTIGTMTVEQALHQRRSVRSYKNDSLSLEEVGQLLWAAQGKTASWGGRTAPSAGATYPMELYLIVGRVKGLGNGVYHYLVNGHALELLKQKDVLHELSGAAWGQTVIESAPVSLVLVCDYGRTTGRYSERGRRYVHMEAGHISENVYLCCEDLGMGTVAIGAFSDRQVKLILGIRYNPLYIMPVGHKKERE</sequence>
<organism evidence="2 3">
    <name type="scientific">candidate division WOR-3 bacterium JGI_Cruoil_03_51_56</name>
    <dbReference type="NCBI Taxonomy" id="1973747"/>
    <lineage>
        <taxon>Bacteria</taxon>
        <taxon>Bacteria division WOR-3</taxon>
    </lineage>
</organism>
<feature type="domain" description="Nitroreductase" evidence="1">
    <location>
        <begin position="30"/>
        <end position="203"/>
    </location>
</feature>
<accession>A0A235BTX4</accession>
<reference evidence="2 3" key="1">
    <citation type="submission" date="2017-07" db="EMBL/GenBank/DDBJ databases">
        <title>Recovery of genomes from metagenomes via a dereplication, aggregation, and scoring strategy.</title>
        <authorList>
            <person name="Sieber C.M."/>
            <person name="Probst A.J."/>
            <person name="Sharrar A."/>
            <person name="Thomas B.C."/>
            <person name="Hess M."/>
            <person name="Tringe S.G."/>
            <person name="Banfield J.F."/>
        </authorList>
    </citation>
    <scope>NUCLEOTIDE SEQUENCE [LARGE SCALE GENOMIC DNA]</scope>
    <source>
        <strain evidence="2">JGI_Cruoil_03_51_56</strain>
    </source>
</reference>